<reference evidence="2" key="5">
    <citation type="submission" date="2025-09" db="UniProtKB">
        <authorList>
            <consortium name="Ensembl"/>
        </authorList>
    </citation>
    <scope>IDENTIFICATION</scope>
</reference>
<dbReference type="InterPro" id="IPR001304">
    <property type="entry name" value="C-type_lectin-like"/>
</dbReference>
<dbReference type="SUPFAM" id="SSF56436">
    <property type="entry name" value="C-type lectin-like"/>
    <property type="match status" value="1"/>
</dbReference>
<sequence length="215" mass="24817">MTVPNFCHYKELQICIYIRVCVCVFMVSTPETSSHWKRGPRKDLHSAEMMLGMAPLLSALLFCDAAALDEENKMMDVTKKFKCANKWIQSPSGTHCFRYFNEPLTWLSAETTCKRMERTSHLASIHNNEQNAFLAKMVNGLKSKTKQFWIGLKDRKEEKYTWSDKTNYAFGKLPTTSSSPENRVVCVTFILLSSEWKHMACKTKLPFICSYKPTK</sequence>
<dbReference type="Gene3D" id="3.10.100.10">
    <property type="entry name" value="Mannose-Binding Protein A, subunit A"/>
    <property type="match status" value="1"/>
</dbReference>
<evidence type="ECO:0000313" key="2">
    <source>
        <dbReference type="Ensembl" id="ENSCMIP00000002723.1"/>
    </source>
</evidence>
<dbReference type="Pfam" id="PF00059">
    <property type="entry name" value="Lectin_C"/>
    <property type="match status" value="1"/>
</dbReference>
<protein>
    <submittedName>
        <fullName evidence="2">Rhodocetin subunit gamma-like</fullName>
    </submittedName>
</protein>
<reference evidence="3" key="1">
    <citation type="journal article" date="2006" name="Science">
        <title>Ancient noncoding elements conserved in the human genome.</title>
        <authorList>
            <person name="Venkatesh B."/>
            <person name="Kirkness E.F."/>
            <person name="Loh Y.H."/>
            <person name="Halpern A.L."/>
            <person name="Lee A.P."/>
            <person name="Johnson J."/>
            <person name="Dandona N."/>
            <person name="Viswanathan L.D."/>
            <person name="Tay A."/>
            <person name="Venter J.C."/>
            <person name="Strausberg R.L."/>
            <person name="Brenner S."/>
        </authorList>
    </citation>
    <scope>NUCLEOTIDE SEQUENCE [LARGE SCALE GENOMIC DNA]</scope>
</reference>
<reference evidence="3" key="2">
    <citation type="journal article" date="2007" name="PLoS Biol.">
        <title>Survey sequencing and comparative analysis of the elephant shark (Callorhinchus milii) genome.</title>
        <authorList>
            <person name="Venkatesh B."/>
            <person name="Kirkness E.F."/>
            <person name="Loh Y.H."/>
            <person name="Halpern A.L."/>
            <person name="Lee A.P."/>
            <person name="Johnson J."/>
            <person name="Dandona N."/>
            <person name="Viswanathan L.D."/>
            <person name="Tay A."/>
            <person name="Venter J.C."/>
            <person name="Strausberg R.L."/>
            <person name="Brenner S."/>
        </authorList>
    </citation>
    <scope>NUCLEOTIDE SEQUENCE [LARGE SCALE GENOMIC DNA]</scope>
</reference>
<dbReference type="AlphaFoldDB" id="A0A4W3GGZ2"/>
<accession>A0A4W3GGZ2</accession>
<keyword evidence="3" id="KW-1185">Reference proteome</keyword>
<proteinExistence type="predicted"/>
<dbReference type="SMART" id="SM00034">
    <property type="entry name" value="CLECT"/>
    <property type="match status" value="1"/>
</dbReference>
<dbReference type="InterPro" id="IPR050111">
    <property type="entry name" value="C-type_lectin/snaclec_domain"/>
</dbReference>
<dbReference type="PROSITE" id="PS50041">
    <property type="entry name" value="C_TYPE_LECTIN_2"/>
    <property type="match status" value="1"/>
</dbReference>
<dbReference type="InterPro" id="IPR016186">
    <property type="entry name" value="C-type_lectin-like/link_sf"/>
</dbReference>
<reference evidence="2" key="4">
    <citation type="submission" date="2025-08" db="UniProtKB">
        <authorList>
            <consortium name="Ensembl"/>
        </authorList>
    </citation>
    <scope>IDENTIFICATION</scope>
</reference>
<dbReference type="STRING" id="7868.ENSCMIP00000002723"/>
<dbReference type="Proteomes" id="UP000314986">
    <property type="component" value="Unassembled WGS sequence"/>
</dbReference>
<organism evidence="2 3">
    <name type="scientific">Callorhinchus milii</name>
    <name type="common">Ghost shark</name>
    <dbReference type="NCBI Taxonomy" id="7868"/>
    <lineage>
        <taxon>Eukaryota</taxon>
        <taxon>Metazoa</taxon>
        <taxon>Chordata</taxon>
        <taxon>Craniata</taxon>
        <taxon>Vertebrata</taxon>
        <taxon>Chondrichthyes</taxon>
        <taxon>Holocephali</taxon>
        <taxon>Chimaeriformes</taxon>
        <taxon>Callorhinchidae</taxon>
        <taxon>Callorhinchus</taxon>
    </lineage>
</organism>
<reference evidence="3" key="3">
    <citation type="journal article" date="2014" name="Nature">
        <title>Elephant shark genome provides unique insights into gnathostome evolution.</title>
        <authorList>
            <consortium name="International Elephant Shark Genome Sequencing Consortium"/>
            <person name="Venkatesh B."/>
            <person name="Lee A.P."/>
            <person name="Ravi V."/>
            <person name="Maurya A.K."/>
            <person name="Lian M.M."/>
            <person name="Swann J.B."/>
            <person name="Ohta Y."/>
            <person name="Flajnik M.F."/>
            <person name="Sutoh Y."/>
            <person name="Kasahara M."/>
            <person name="Hoon S."/>
            <person name="Gangu V."/>
            <person name="Roy S.W."/>
            <person name="Irimia M."/>
            <person name="Korzh V."/>
            <person name="Kondrychyn I."/>
            <person name="Lim Z.W."/>
            <person name="Tay B.H."/>
            <person name="Tohari S."/>
            <person name="Kong K.W."/>
            <person name="Ho S."/>
            <person name="Lorente-Galdos B."/>
            <person name="Quilez J."/>
            <person name="Marques-Bonet T."/>
            <person name="Raney B.J."/>
            <person name="Ingham P.W."/>
            <person name="Tay A."/>
            <person name="Hillier L.W."/>
            <person name="Minx P."/>
            <person name="Boehm T."/>
            <person name="Wilson R.K."/>
            <person name="Brenner S."/>
            <person name="Warren W.C."/>
        </authorList>
    </citation>
    <scope>NUCLEOTIDE SEQUENCE [LARGE SCALE GENOMIC DNA]</scope>
</reference>
<dbReference type="Ensembl" id="ENSCMIT00000002816.1">
    <property type="protein sequence ID" value="ENSCMIP00000002723.1"/>
    <property type="gene ID" value="ENSCMIG00000001616.1"/>
</dbReference>
<evidence type="ECO:0000259" key="1">
    <source>
        <dbReference type="PROSITE" id="PS50041"/>
    </source>
</evidence>
<dbReference type="InParanoid" id="A0A4W3GGZ2"/>
<dbReference type="InterPro" id="IPR016187">
    <property type="entry name" value="CTDL_fold"/>
</dbReference>
<evidence type="ECO:0000313" key="3">
    <source>
        <dbReference type="Proteomes" id="UP000314986"/>
    </source>
</evidence>
<feature type="domain" description="C-type lectin" evidence="1">
    <location>
        <begin position="92"/>
        <end position="210"/>
    </location>
</feature>
<dbReference type="PANTHER" id="PTHR22803">
    <property type="entry name" value="MANNOSE, PHOSPHOLIPASE, LECTIN RECEPTOR RELATED"/>
    <property type="match status" value="1"/>
</dbReference>
<name>A0A4W3GGZ2_CALMI</name>
<dbReference type="GeneTree" id="ENSGT01120000273772"/>